<reference evidence="6" key="1">
    <citation type="submission" date="2022-08" db="EMBL/GenBank/DDBJ databases">
        <authorList>
            <person name="Gutierrez-Valencia J."/>
        </authorList>
    </citation>
    <scope>NUCLEOTIDE SEQUENCE</scope>
</reference>
<feature type="domain" description="VQ" evidence="5">
    <location>
        <begin position="72"/>
        <end position="98"/>
    </location>
</feature>
<protein>
    <recommendedName>
        <fullName evidence="5">VQ domain-containing protein</fullName>
    </recommendedName>
</protein>
<evidence type="ECO:0000259" key="5">
    <source>
        <dbReference type="Pfam" id="PF05678"/>
    </source>
</evidence>
<dbReference type="AlphaFoldDB" id="A0AAV0M4Z8"/>
<name>A0AAV0M4Z8_9ROSI</name>
<evidence type="ECO:0000256" key="4">
    <source>
        <dbReference type="SAM" id="MobiDB-lite"/>
    </source>
</evidence>
<feature type="region of interest" description="Disordered" evidence="4">
    <location>
        <begin position="211"/>
        <end position="283"/>
    </location>
</feature>
<feature type="compositionally biased region" description="Polar residues" evidence="4">
    <location>
        <begin position="95"/>
        <end position="104"/>
    </location>
</feature>
<dbReference type="InterPro" id="IPR039611">
    <property type="entry name" value="VQ_4/11/13/19/31/33"/>
</dbReference>
<dbReference type="PANTHER" id="PTHR33402:SF17">
    <property type="entry name" value="VQ MOTIF-CONTAINING PROTEIN 33"/>
    <property type="match status" value="1"/>
</dbReference>
<keyword evidence="3" id="KW-0539">Nucleus</keyword>
<dbReference type="GO" id="GO:0005634">
    <property type="term" value="C:nucleus"/>
    <property type="evidence" value="ECO:0007669"/>
    <property type="project" value="UniProtKB-SubCell"/>
</dbReference>
<dbReference type="InterPro" id="IPR008889">
    <property type="entry name" value="VQ"/>
</dbReference>
<dbReference type="Proteomes" id="UP001154282">
    <property type="component" value="Unassembled WGS sequence"/>
</dbReference>
<organism evidence="6 7">
    <name type="scientific">Linum tenue</name>
    <dbReference type="NCBI Taxonomy" id="586396"/>
    <lineage>
        <taxon>Eukaryota</taxon>
        <taxon>Viridiplantae</taxon>
        <taxon>Streptophyta</taxon>
        <taxon>Embryophyta</taxon>
        <taxon>Tracheophyta</taxon>
        <taxon>Spermatophyta</taxon>
        <taxon>Magnoliopsida</taxon>
        <taxon>eudicotyledons</taxon>
        <taxon>Gunneridae</taxon>
        <taxon>Pentapetalae</taxon>
        <taxon>rosids</taxon>
        <taxon>fabids</taxon>
        <taxon>Malpighiales</taxon>
        <taxon>Linaceae</taxon>
        <taxon>Linum</taxon>
    </lineage>
</organism>
<feature type="compositionally biased region" description="Low complexity" evidence="4">
    <location>
        <begin position="130"/>
        <end position="141"/>
    </location>
</feature>
<dbReference type="PANTHER" id="PTHR33402">
    <property type="entry name" value="VQ MOTIF-CONTAINING PROTEIN 11-LIKE"/>
    <property type="match status" value="1"/>
</dbReference>
<proteinExistence type="predicted"/>
<dbReference type="Pfam" id="PF05678">
    <property type="entry name" value="VQ"/>
    <property type="match status" value="1"/>
</dbReference>
<keyword evidence="2" id="KW-0597">Phosphoprotein</keyword>
<evidence type="ECO:0000256" key="1">
    <source>
        <dbReference type="ARBA" id="ARBA00004123"/>
    </source>
</evidence>
<evidence type="ECO:0000256" key="3">
    <source>
        <dbReference type="ARBA" id="ARBA00023242"/>
    </source>
</evidence>
<feature type="region of interest" description="Disordered" evidence="4">
    <location>
        <begin position="95"/>
        <end position="148"/>
    </location>
</feature>
<accession>A0AAV0M4Z8</accession>
<feature type="region of interest" description="Disordered" evidence="4">
    <location>
        <begin position="20"/>
        <end position="70"/>
    </location>
</feature>
<comment type="subcellular location">
    <subcellularLocation>
        <location evidence="1">Nucleus</location>
    </subcellularLocation>
</comment>
<sequence length="283" mass="30657">MEGSSSNSAVGRALMYNYASSSSETQQNNLFQQQSSPLASPNGNFSNSNGAGGIQIPRSDYHHHHHNHHMNPYPTTFVQANTSTFKQVVQILTGSADTAKQASSPRPQDPPPPPQAVRGSANFPIPPIKSIPNKKQQQQQQLYERRRNSFKRRSLMINTLLPAAGRFTFHSNLISSISPSSASAAEILSPSLLDFPKLTLSPVTPLNQDPFFHNNNNSSSPCPSSAGNCSSSSSSSSPLEEEDRAIAEKGFYLHPSPRGSEPQLLTLFPLTSPRAAESQPPEP</sequence>
<feature type="compositionally biased region" description="Polar residues" evidence="4">
    <location>
        <begin position="20"/>
        <end position="39"/>
    </location>
</feature>
<feature type="compositionally biased region" description="Low complexity" evidence="4">
    <location>
        <begin position="214"/>
        <end position="238"/>
    </location>
</feature>
<keyword evidence="7" id="KW-1185">Reference proteome</keyword>
<evidence type="ECO:0000313" key="7">
    <source>
        <dbReference type="Proteomes" id="UP001154282"/>
    </source>
</evidence>
<gene>
    <name evidence="6" type="ORF">LITE_LOCUS26708</name>
</gene>
<evidence type="ECO:0000313" key="6">
    <source>
        <dbReference type="EMBL" id="CAI0441014.1"/>
    </source>
</evidence>
<comment type="caution">
    <text evidence="6">The sequence shown here is derived from an EMBL/GenBank/DDBJ whole genome shotgun (WGS) entry which is preliminary data.</text>
</comment>
<feature type="compositionally biased region" description="Low complexity" evidence="4">
    <location>
        <begin position="40"/>
        <end position="49"/>
    </location>
</feature>
<dbReference type="EMBL" id="CAMGYJ010000007">
    <property type="protein sequence ID" value="CAI0441014.1"/>
    <property type="molecule type" value="Genomic_DNA"/>
</dbReference>
<evidence type="ECO:0000256" key="2">
    <source>
        <dbReference type="ARBA" id="ARBA00022553"/>
    </source>
</evidence>